<dbReference type="AlphaFoldDB" id="A0A316HFU8"/>
<keyword evidence="3" id="KW-0808">Transferase</keyword>
<evidence type="ECO:0000256" key="2">
    <source>
        <dbReference type="ARBA" id="ARBA00022475"/>
    </source>
</evidence>
<proteinExistence type="inferred from homology"/>
<protein>
    <recommendedName>
        <fullName evidence="11">Glycosyl-4,4'-diaponeurosporenoate acyltransferase</fullName>
    </recommendedName>
</protein>
<evidence type="ECO:0000256" key="4">
    <source>
        <dbReference type="ARBA" id="ARBA00022692"/>
    </source>
</evidence>
<dbReference type="Pfam" id="PF18927">
    <property type="entry name" value="CrtO"/>
    <property type="match status" value="1"/>
</dbReference>
<comment type="function">
    <text evidence="12">Catalyzes the acylation of glycosyl-4,4'-diaponeurosporenoate, i.e. the esterification of glucose at the C6'' position with the carboxyl group of the C(15) fatty acid 12-methyltetradecanoic acid, to yield staphyloxanthin. This is the last step in the biosynthesis of this orange pigment, present in most staphylococci strains.</text>
</comment>
<evidence type="ECO:0000256" key="1">
    <source>
        <dbReference type="ARBA" id="ARBA00004162"/>
    </source>
</evidence>
<evidence type="ECO:0000256" key="12">
    <source>
        <dbReference type="ARBA" id="ARBA00025324"/>
    </source>
</evidence>
<dbReference type="UniPathway" id="UPA00029">
    <property type="reaction ID" value="UER00560"/>
</dbReference>
<evidence type="ECO:0000256" key="8">
    <source>
        <dbReference type="ARBA" id="ARBA00023315"/>
    </source>
</evidence>
<evidence type="ECO:0000313" key="15">
    <source>
        <dbReference type="Proteomes" id="UP000245678"/>
    </source>
</evidence>
<organism evidence="14 15">
    <name type="scientific">Mucilaginibacter oryzae</name>
    <dbReference type="NCBI Taxonomy" id="468058"/>
    <lineage>
        <taxon>Bacteria</taxon>
        <taxon>Pseudomonadati</taxon>
        <taxon>Bacteroidota</taxon>
        <taxon>Sphingobacteriia</taxon>
        <taxon>Sphingobacteriales</taxon>
        <taxon>Sphingobacteriaceae</taxon>
        <taxon>Mucilaginibacter</taxon>
    </lineage>
</organism>
<feature type="transmembrane region" description="Helical" evidence="13">
    <location>
        <begin position="53"/>
        <end position="72"/>
    </location>
</feature>
<comment type="caution">
    <text evidence="14">The sequence shown here is derived from an EMBL/GenBank/DDBJ whole genome shotgun (WGS) entry which is preliminary data.</text>
</comment>
<dbReference type="InterPro" id="IPR044021">
    <property type="entry name" value="CrtO"/>
</dbReference>
<comment type="similarity">
    <text evidence="10">Belongs to the acyltransferase CrtO family.</text>
</comment>
<keyword evidence="15" id="KW-1185">Reference proteome</keyword>
<evidence type="ECO:0000256" key="3">
    <source>
        <dbReference type="ARBA" id="ARBA00022679"/>
    </source>
</evidence>
<comment type="subcellular location">
    <subcellularLocation>
        <location evidence="1">Cell membrane</location>
        <topology evidence="1">Single-pass membrane protein</topology>
    </subcellularLocation>
</comment>
<keyword evidence="8" id="KW-0012">Acyltransferase</keyword>
<evidence type="ECO:0000256" key="13">
    <source>
        <dbReference type="SAM" id="Phobius"/>
    </source>
</evidence>
<dbReference type="GO" id="GO:0005886">
    <property type="term" value="C:plasma membrane"/>
    <property type="evidence" value="ECO:0007669"/>
    <property type="project" value="UniProtKB-SubCell"/>
</dbReference>
<feature type="transmembrane region" description="Helical" evidence="13">
    <location>
        <begin position="135"/>
        <end position="152"/>
    </location>
</feature>
<evidence type="ECO:0000256" key="6">
    <source>
        <dbReference type="ARBA" id="ARBA00022989"/>
    </source>
</evidence>
<dbReference type="EMBL" id="QGHA01000002">
    <property type="protein sequence ID" value="PWK79267.1"/>
    <property type="molecule type" value="Genomic_DNA"/>
</dbReference>
<gene>
    <name evidence="14" type="ORF">LX99_01724</name>
</gene>
<evidence type="ECO:0000256" key="5">
    <source>
        <dbReference type="ARBA" id="ARBA00022729"/>
    </source>
</evidence>
<evidence type="ECO:0000256" key="10">
    <source>
        <dbReference type="ARBA" id="ARBA00023603"/>
    </source>
</evidence>
<evidence type="ECO:0000256" key="7">
    <source>
        <dbReference type="ARBA" id="ARBA00023136"/>
    </source>
</evidence>
<accession>A0A316HFU8</accession>
<name>A0A316HFU8_9SPHI</name>
<comment type="pathway">
    <text evidence="9">Carotenoid biosynthesis; staphyloxanthin biosynthesis; staphyloxanthin from farnesyl diphosphate: step 5/5.</text>
</comment>
<evidence type="ECO:0000256" key="11">
    <source>
        <dbReference type="ARBA" id="ARBA00023667"/>
    </source>
</evidence>
<keyword evidence="2" id="KW-1003">Cell membrane</keyword>
<evidence type="ECO:0000256" key="9">
    <source>
        <dbReference type="ARBA" id="ARBA00023588"/>
    </source>
</evidence>
<keyword evidence="6 13" id="KW-1133">Transmembrane helix</keyword>
<feature type="transmembrane region" description="Helical" evidence="13">
    <location>
        <begin position="28"/>
        <end position="47"/>
    </location>
</feature>
<keyword evidence="5" id="KW-0732">Signal</keyword>
<evidence type="ECO:0000313" key="14">
    <source>
        <dbReference type="EMBL" id="PWK79267.1"/>
    </source>
</evidence>
<keyword evidence="7 13" id="KW-0472">Membrane</keyword>
<reference evidence="14 15" key="1">
    <citation type="submission" date="2018-05" db="EMBL/GenBank/DDBJ databases">
        <title>Genomic Encyclopedia of Archaeal and Bacterial Type Strains, Phase II (KMG-II): from individual species to whole genera.</title>
        <authorList>
            <person name="Goeker M."/>
        </authorList>
    </citation>
    <scope>NUCLEOTIDE SEQUENCE [LARGE SCALE GENOMIC DNA]</scope>
    <source>
        <strain evidence="14 15">DSM 19975</strain>
    </source>
</reference>
<feature type="transmembrane region" description="Helical" evidence="13">
    <location>
        <begin position="158"/>
        <end position="176"/>
    </location>
</feature>
<dbReference type="GO" id="GO:0016746">
    <property type="term" value="F:acyltransferase activity"/>
    <property type="evidence" value="ECO:0007669"/>
    <property type="project" value="UniProtKB-KW"/>
</dbReference>
<dbReference type="Proteomes" id="UP000245678">
    <property type="component" value="Unassembled WGS sequence"/>
</dbReference>
<sequence length="191" mass="22513">MSRALIKPLVTKQKIRLSDHLHYDMNQFISFFWTILCFAGVLLYWTAAGLSTGFYVFIMISFVPVFLPRQVFDRFQLSRSTRFYERLGVKFIRRFVQHGDIANRFSRKNKPGYRVTGPKNAARAYLKTIAMYERFHLLCLLFFVFTATGALLENKFMIALIIMISNIIYNLCPILLQQYNRIRILKLTETI</sequence>
<keyword evidence="4 13" id="KW-0812">Transmembrane</keyword>